<gene>
    <name evidence="22" type="ORF">RND71_043679</name>
</gene>
<evidence type="ECO:0000256" key="15">
    <source>
        <dbReference type="ARBA" id="ARBA00052347"/>
    </source>
</evidence>
<name>A0AAE1QNM7_9SOLA</name>
<dbReference type="FunFam" id="3.90.226.10:FF:000004">
    <property type="entry name" value="Methylcrotonoyl-CoA carboxylase beta chain"/>
    <property type="match status" value="1"/>
</dbReference>
<evidence type="ECO:0000256" key="3">
    <source>
        <dbReference type="ARBA" id="ARBA00022692"/>
    </source>
</evidence>
<keyword evidence="7" id="KW-0805">Transcription regulation</keyword>
<sequence length="816" mass="88684">MAPLINARSSKPRKRTVNNNNSVSSLLDSSSAIWTPSMSRVILESPDVQMLKLHTPDVEKFILNSNLNSTPTPSLANRRFYDPTQLIKQLGDNFNDNFNSKNNSNSDSSRPPSNASSNYFPSNDPFTMQDDNSNGTSMISGNNSNCSFNTSNNSTNNQSYIENNSDLESLGVLKNQELSKLERKRLRNRIAASKCRKRKLERISNLENRVQQLKGENTELTQLATMSAQGIPQIAVVMGSCTAGGAYVPAMSDENVIVKEQGTIFLGGPPLVKAATGEEITAEELGGANLHCSISGVSDHFALNDDHALHLTRKIISNLNRNNLNDNSSIEIEEPIYPLDDLYGIVGTNLKKIFDVKEVIARIVDGSRFDEFKAQFGTTLVTGFAKLYGQTIGIVGNNGVLFAESALKGAHFIQLCAQRNIPLLFLQNITGFMVGRDAEVGGIAKHGAKMVTAVSCANVPKFTVVIGGSYGAGNYGMCGRAYSPRFLYMWPNAKISVMGGEQAANVLATIAKDKKKMTTDEENNFKNKIINKFDSEANCYYSTARLWDDGIIDPTQTRKILGLSLKVALNAPINKTKFGLLTTTDLCSLGVGSCVGTGMYLVSGLVIRNYAGPGAIISFTIAALTSLLSGVCYAEFGVRLPQCTGTAYQYSYASVGELIAFIIGWNLILEYMIGTAAGACAISAAIDTLFNGALSGFSNSAMDLIIEKDGTTSKPLISNYERPKNNKNFNTYAHQRESWTVNDQSNLTAFERYSMLFDGSTYRPDFMAAIIAAIGALTSLTVAMFGSMFPMPRVVAAMAQDGLLWRKLAENHNFDL</sequence>
<organism evidence="22 23">
    <name type="scientific">Anisodus tanguticus</name>
    <dbReference type="NCBI Taxonomy" id="243964"/>
    <lineage>
        <taxon>Eukaryota</taxon>
        <taxon>Viridiplantae</taxon>
        <taxon>Streptophyta</taxon>
        <taxon>Embryophyta</taxon>
        <taxon>Tracheophyta</taxon>
        <taxon>Spermatophyta</taxon>
        <taxon>Magnoliopsida</taxon>
        <taxon>eudicotyledons</taxon>
        <taxon>Gunneridae</taxon>
        <taxon>Pentapetalae</taxon>
        <taxon>asterids</taxon>
        <taxon>lamiids</taxon>
        <taxon>Solanales</taxon>
        <taxon>Solanaceae</taxon>
        <taxon>Solanoideae</taxon>
        <taxon>Hyoscyameae</taxon>
        <taxon>Anisodus</taxon>
    </lineage>
</organism>
<dbReference type="EC" id="6.4.1.4" evidence="12"/>
<dbReference type="GO" id="GO:0003700">
    <property type="term" value="F:DNA-binding transcription factor activity"/>
    <property type="evidence" value="ECO:0007669"/>
    <property type="project" value="InterPro"/>
</dbReference>
<evidence type="ECO:0000256" key="16">
    <source>
        <dbReference type="SAM" id="Coils"/>
    </source>
</evidence>
<evidence type="ECO:0000256" key="12">
    <source>
        <dbReference type="ARBA" id="ARBA00026116"/>
    </source>
</evidence>
<keyword evidence="6 18" id="KW-1133">Transmembrane helix</keyword>
<dbReference type="PRINTS" id="PR00043">
    <property type="entry name" value="LEUZIPPRJUN"/>
</dbReference>
<evidence type="ECO:0000256" key="5">
    <source>
        <dbReference type="ARBA" id="ARBA00022840"/>
    </source>
</evidence>
<dbReference type="InterPro" id="IPR011763">
    <property type="entry name" value="COA_CT_C"/>
</dbReference>
<accession>A0AAE1QNM7</accession>
<comment type="pathway">
    <text evidence="11">Amino-acid degradation; L-leucine degradation; (S)-3-hydroxy-3-methylglutaryl-CoA from 3-isovaleryl-CoA: step 2/3.</text>
</comment>
<dbReference type="SMART" id="SM00338">
    <property type="entry name" value="BRLZ"/>
    <property type="match status" value="1"/>
</dbReference>
<dbReference type="InterPro" id="IPR011762">
    <property type="entry name" value="COA_CT_N"/>
</dbReference>
<dbReference type="Pfam" id="PF01039">
    <property type="entry name" value="Carboxyl_trans"/>
    <property type="match status" value="1"/>
</dbReference>
<dbReference type="Gene3D" id="1.10.880.10">
    <property type="entry name" value="Transcription factor, Skn-1-like, DNA-binding domain"/>
    <property type="match status" value="1"/>
</dbReference>
<dbReference type="PROSITE" id="PS50980">
    <property type="entry name" value="COA_CT_NTER"/>
    <property type="match status" value="1"/>
</dbReference>
<evidence type="ECO:0000259" key="20">
    <source>
        <dbReference type="PROSITE" id="PS50980"/>
    </source>
</evidence>
<feature type="transmembrane region" description="Helical" evidence="18">
    <location>
        <begin position="614"/>
        <end position="636"/>
    </location>
</feature>
<dbReference type="InterPro" id="IPR046347">
    <property type="entry name" value="bZIP_sf"/>
</dbReference>
<keyword evidence="16" id="KW-0175">Coiled coil</keyword>
<dbReference type="InterPro" id="IPR004827">
    <property type="entry name" value="bZIP"/>
</dbReference>
<comment type="similarity">
    <text evidence="2">Belongs to the AccD/PCCB family.</text>
</comment>
<feature type="region of interest" description="Disordered" evidence="17">
    <location>
        <begin position="1"/>
        <end position="22"/>
    </location>
</feature>
<dbReference type="PROSITE" id="PS00036">
    <property type="entry name" value="BZIP_BASIC"/>
    <property type="match status" value="1"/>
</dbReference>
<feature type="domain" description="CoA carboxyltransferase N-terminal" evidence="20">
    <location>
        <begin position="223"/>
        <end position="331"/>
    </location>
</feature>
<dbReference type="SUPFAM" id="SSF57959">
    <property type="entry name" value="Leucine zipper domain"/>
    <property type="match status" value="1"/>
</dbReference>
<evidence type="ECO:0000256" key="2">
    <source>
        <dbReference type="ARBA" id="ARBA00006102"/>
    </source>
</evidence>
<dbReference type="PROSITE" id="PS50989">
    <property type="entry name" value="COA_CT_CTER"/>
    <property type="match status" value="1"/>
</dbReference>
<keyword evidence="3 18" id="KW-0812">Transmembrane</keyword>
<dbReference type="EMBL" id="JAVYJV010000056">
    <property type="protein sequence ID" value="KAK4337079.1"/>
    <property type="molecule type" value="Genomic_DNA"/>
</dbReference>
<keyword evidence="9 18" id="KW-0472">Membrane</keyword>
<comment type="caution">
    <text evidence="22">The sequence shown here is derived from an EMBL/GenBank/DDBJ whole genome shotgun (WGS) entry which is preliminary data.</text>
</comment>
<keyword evidence="10" id="KW-0804">Transcription</keyword>
<keyword evidence="5" id="KW-0067">ATP-binding</keyword>
<keyword evidence="4" id="KW-0547">Nucleotide-binding</keyword>
<dbReference type="PANTHER" id="PTHR22855">
    <property type="entry name" value="ACETYL, PROPIONYL, PYRUVATE, AND GLUTACONYL CARBOXYLASE-RELATED"/>
    <property type="match status" value="1"/>
</dbReference>
<dbReference type="Gene3D" id="1.20.1740.10">
    <property type="entry name" value="Amino acid/polyamine transporter I"/>
    <property type="match status" value="2"/>
</dbReference>
<evidence type="ECO:0000259" key="21">
    <source>
        <dbReference type="PROSITE" id="PS50989"/>
    </source>
</evidence>
<feature type="transmembrane region" description="Helical" evidence="18">
    <location>
        <begin position="676"/>
        <end position="694"/>
    </location>
</feature>
<feature type="coiled-coil region" evidence="16">
    <location>
        <begin position="183"/>
        <end position="223"/>
    </location>
</feature>
<evidence type="ECO:0000313" key="22">
    <source>
        <dbReference type="EMBL" id="KAK4337079.1"/>
    </source>
</evidence>
<evidence type="ECO:0000313" key="23">
    <source>
        <dbReference type="Proteomes" id="UP001291623"/>
    </source>
</evidence>
<dbReference type="GO" id="GO:0022857">
    <property type="term" value="F:transmembrane transporter activity"/>
    <property type="evidence" value="ECO:0007669"/>
    <property type="project" value="InterPro"/>
</dbReference>
<dbReference type="InterPro" id="IPR034733">
    <property type="entry name" value="AcCoA_carboxyl_beta"/>
</dbReference>
<reference evidence="22" key="1">
    <citation type="submission" date="2023-12" db="EMBL/GenBank/DDBJ databases">
        <title>Genome assembly of Anisodus tanguticus.</title>
        <authorList>
            <person name="Wang Y.-J."/>
        </authorList>
    </citation>
    <scope>NUCLEOTIDE SEQUENCE</scope>
    <source>
        <strain evidence="22">KB-2021</strain>
        <tissue evidence="22">Leaf</tissue>
    </source>
</reference>
<dbReference type="GO" id="GO:0016020">
    <property type="term" value="C:membrane"/>
    <property type="evidence" value="ECO:0007669"/>
    <property type="project" value="UniProtKB-SubCell"/>
</dbReference>
<dbReference type="SUPFAM" id="SSF52096">
    <property type="entry name" value="ClpP/crotonase"/>
    <property type="match status" value="2"/>
</dbReference>
<evidence type="ECO:0000256" key="8">
    <source>
        <dbReference type="ARBA" id="ARBA00023125"/>
    </source>
</evidence>
<dbReference type="PROSITE" id="PS50217">
    <property type="entry name" value="BZIP"/>
    <property type="match status" value="1"/>
</dbReference>
<dbReference type="GO" id="GO:0004485">
    <property type="term" value="F:methylcrotonoyl-CoA carboxylase activity"/>
    <property type="evidence" value="ECO:0007669"/>
    <property type="project" value="UniProtKB-EC"/>
</dbReference>
<dbReference type="GO" id="GO:0003677">
    <property type="term" value="F:DNA binding"/>
    <property type="evidence" value="ECO:0007669"/>
    <property type="project" value="UniProtKB-KW"/>
</dbReference>
<feature type="transmembrane region" description="Helical" evidence="18">
    <location>
        <begin position="648"/>
        <end position="669"/>
    </location>
</feature>
<feature type="compositionally biased region" description="Low complexity" evidence="17">
    <location>
        <begin position="93"/>
        <end position="118"/>
    </location>
</feature>
<dbReference type="CDD" id="cd14696">
    <property type="entry name" value="bZIP_Jun"/>
    <property type="match status" value="1"/>
</dbReference>
<evidence type="ECO:0000256" key="7">
    <source>
        <dbReference type="ARBA" id="ARBA00023015"/>
    </source>
</evidence>
<keyword evidence="8" id="KW-0238">DNA-binding</keyword>
<evidence type="ECO:0000259" key="19">
    <source>
        <dbReference type="PROSITE" id="PS50217"/>
    </source>
</evidence>
<dbReference type="InterPro" id="IPR002112">
    <property type="entry name" value="Leuzip_Jun"/>
</dbReference>
<protein>
    <recommendedName>
        <fullName evidence="12">methylcrotonoyl-CoA carboxylase</fullName>
        <ecNumber evidence="12">6.4.1.4</ecNumber>
    </recommendedName>
    <alternativeName>
        <fullName evidence="14">3-methylcrotonyl-CoA carboxylase 2</fullName>
    </alternativeName>
    <alternativeName>
        <fullName evidence="13">3-methylcrotonyl-CoA:carbon dioxide ligase subunit beta</fullName>
    </alternativeName>
</protein>
<dbReference type="InterPro" id="IPR045190">
    <property type="entry name" value="MCCB/AccD1-like"/>
</dbReference>
<feature type="domain" description="CoA carboxyltransferase C-terminal" evidence="21">
    <location>
        <begin position="331"/>
        <end position="575"/>
    </location>
</feature>
<dbReference type="InterPro" id="IPR029045">
    <property type="entry name" value="ClpP/crotonase-like_dom_sf"/>
</dbReference>
<proteinExistence type="inferred from homology"/>
<evidence type="ECO:0000256" key="18">
    <source>
        <dbReference type="SAM" id="Phobius"/>
    </source>
</evidence>
<keyword evidence="23" id="KW-1185">Reference proteome</keyword>
<feature type="compositionally biased region" description="Polar residues" evidence="17">
    <location>
        <begin position="119"/>
        <end position="139"/>
    </location>
</feature>
<evidence type="ECO:0000256" key="13">
    <source>
        <dbReference type="ARBA" id="ARBA00031237"/>
    </source>
</evidence>
<dbReference type="Pfam" id="PF13520">
    <property type="entry name" value="AA_permease_2"/>
    <property type="match status" value="1"/>
</dbReference>
<comment type="catalytic activity">
    <reaction evidence="15">
        <text>3-methylbut-2-enoyl-CoA + hydrogencarbonate + ATP = 3-methyl-(2E)-glutaconyl-CoA + ADP + phosphate + H(+)</text>
        <dbReference type="Rhea" id="RHEA:13589"/>
        <dbReference type="ChEBI" id="CHEBI:15378"/>
        <dbReference type="ChEBI" id="CHEBI:17544"/>
        <dbReference type="ChEBI" id="CHEBI:30616"/>
        <dbReference type="ChEBI" id="CHEBI:43474"/>
        <dbReference type="ChEBI" id="CHEBI:57344"/>
        <dbReference type="ChEBI" id="CHEBI:57346"/>
        <dbReference type="ChEBI" id="CHEBI:456216"/>
        <dbReference type="EC" id="6.4.1.4"/>
    </reaction>
</comment>
<evidence type="ECO:0000256" key="17">
    <source>
        <dbReference type="SAM" id="MobiDB-lite"/>
    </source>
</evidence>
<comment type="subcellular location">
    <subcellularLocation>
        <location evidence="1">Membrane</location>
        <topology evidence="1">Multi-pass membrane protein</topology>
    </subcellularLocation>
</comment>
<evidence type="ECO:0000256" key="1">
    <source>
        <dbReference type="ARBA" id="ARBA00004141"/>
    </source>
</evidence>
<evidence type="ECO:0000256" key="6">
    <source>
        <dbReference type="ARBA" id="ARBA00022989"/>
    </source>
</evidence>
<evidence type="ECO:0000256" key="4">
    <source>
        <dbReference type="ARBA" id="ARBA00022741"/>
    </source>
</evidence>
<dbReference type="GO" id="GO:0005524">
    <property type="term" value="F:ATP binding"/>
    <property type="evidence" value="ECO:0007669"/>
    <property type="project" value="UniProtKB-KW"/>
</dbReference>
<dbReference type="GO" id="GO:1905202">
    <property type="term" value="C:methylcrotonoyl-CoA carboxylase complex"/>
    <property type="evidence" value="ECO:0007669"/>
    <property type="project" value="TreeGrafter"/>
</dbReference>
<dbReference type="Gene3D" id="3.90.226.10">
    <property type="entry name" value="2-enoyl-CoA Hydratase, Chain A, domain 1"/>
    <property type="match status" value="2"/>
</dbReference>
<dbReference type="Proteomes" id="UP001291623">
    <property type="component" value="Unassembled WGS sequence"/>
</dbReference>
<evidence type="ECO:0000256" key="11">
    <source>
        <dbReference type="ARBA" id="ARBA00025711"/>
    </source>
</evidence>
<dbReference type="GO" id="GO:0005739">
    <property type="term" value="C:mitochondrion"/>
    <property type="evidence" value="ECO:0007669"/>
    <property type="project" value="TreeGrafter"/>
</dbReference>
<feature type="transmembrane region" description="Helical" evidence="18">
    <location>
        <begin position="578"/>
        <end position="602"/>
    </location>
</feature>
<evidence type="ECO:0000256" key="9">
    <source>
        <dbReference type="ARBA" id="ARBA00023136"/>
    </source>
</evidence>
<evidence type="ECO:0000256" key="14">
    <source>
        <dbReference type="ARBA" id="ARBA00031404"/>
    </source>
</evidence>
<dbReference type="InterPro" id="IPR002293">
    <property type="entry name" value="AA/rel_permease1"/>
</dbReference>
<evidence type="ECO:0000256" key="10">
    <source>
        <dbReference type="ARBA" id="ARBA00023163"/>
    </source>
</evidence>
<feature type="domain" description="BZIP" evidence="19">
    <location>
        <begin position="178"/>
        <end position="220"/>
    </location>
</feature>
<dbReference type="AlphaFoldDB" id="A0AAE1QNM7"/>
<dbReference type="GO" id="GO:0006552">
    <property type="term" value="P:L-leucine catabolic process"/>
    <property type="evidence" value="ECO:0007669"/>
    <property type="project" value="TreeGrafter"/>
</dbReference>
<feature type="region of interest" description="Disordered" evidence="17">
    <location>
        <begin position="91"/>
        <end position="141"/>
    </location>
</feature>
<dbReference type="PANTHER" id="PTHR22855:SF13">
    <property type="entry name" value="METHYLCROTONOYL-COA CARBOXYLASE BETA CHAIN, MITOCHONDRIAL"/>
    <property type="match status" value="1"/>
</dbReference>
<feature type="transmembrane region" description="Helical" evidence="18">
    <location>
        <begin position="766"/>
        <end position="789"/>
    </location>
</feature>